<dbReference type="SUPFAM" id="SSF53448">
    <property type="entry name" value="Nucleotide-diphospho-sugar transferases"/>
    <property type="match status" value="1"/>
</dbReference>
<evidence type="ECO:0000313" key="4">
    <source>
        <dbReference type="Proteomes" id="UP001226084"/>
    </source>
</evidence>
<feature type="domain" description="MobA-like NTP transferase" evidence="2">
    <location>
        <begin position="6"/>
        <end position="164"/>
    </location>
</feature>
<dbReference type="Gene3D" id="3.90.550.10">
    <property type="entry name" value="Spore Coat Polysaccharide Biosynthesis Protein SpsA, Chain A"/>
    <property type="match status" value="1"/>
</dbReference>
<name>A0AAP5EDD6_9GAMM</name>
<dbReference type="Proteomes" id="UP001226084">
    <property type="component" value="Unassembled WGS sequence"/>
</dbReference>
<gene>
    <name evidence="3" type="ORF">QE424_001670</name>
</gene>
<dbReference type="PANTHER" id="PTHR43777">
    <property type="entry name" value="MOLYBDENUM COFACTOR CYTIDYLYLTRANSFERASE"/>
    <property type="match status" value="1"/>
</dbReference>
<dbReference type="PANTHER" id="PTHR43777:SF1">
    <property type="entry name" value="MOLYBDENUM COFACTOR CYTIDYLYLTRANSFERASE"/>
    <property type="match status" value="1"/>
</dbReference>
<keyword evidence="3" id="KW-0548">Nucleotidyltransferase</keyword>
<reference evidence="3" key="1">
    <citation type="submission" date="2023-07" db="EMBL/GenBank/DDBJ databases">
        <title>Functional and genomic diversity of the sorghum phyllosphere microbiome.</title>
        <authorList>
            <person name="Shade A."/>
        </authorList>
    </citation>
    <scope>NUCLEOTIDE SEQUENCE</scope>
    <source>
        <strain evidence="3">SORGH_AS_0457</strain>
    </source>
</reference>
<dbReference type="CDD" id="cd04182">
    <property type="entry name" value="GT_2_like_f"/>
    <property type="match status" value="1"/>
</dbReference>
<dbReference type="RefSeq" id="WP_307106887.1">
    <property type="nucleotide sequence ID" value="NZ_JAUTAS010000001.1"/>
</dbReference>
<keyword evidence="1" id="KW-0460">Magnesium</keyword>
<accession>A0AAP5EDD6</accession>
<dbReference type="Pfam" id="PF12804">
    <property type="entry name" value="NTP_transf_3"/>
    <property type="match status" value="1"/>
</dbReference>
<dbReference type="InterPro" id="IPR029044">
    <property type="entry name" value="Nucleotide-diphossugar_trans"/>
</dbReference>
<keyword evidence="3" id="KW-0808">Transferase</keyword>
<organism evidence="3 4">
    <name type="scientific">Stenotrophomonas rhizophila</name>
    <dbReference type="NCBI Taxonomy" id="216778"/>
    <lineage>
        <taxon>Bacteria</taxon>
        <taxon>Pseudomonadati</taxon>
        <taxon>Pseudomonadota</taxon>
        <taxon>Gammaproteobacteria</taxon>
        <taxon>Lysobacterales</taxon>
        <taxon>Lysobacteraceae</taxon>
        <taxon>Stenotrophomonas</taxon>
    </lineage>
</organism>
<protein>
    <submittedName>
        <fullName evidence="3">Molybdenum cofactor cytidylyltransferase</fullName>
        <ecNumber evidence="3">2.7.7.76</ecNumber>
    </submittedName>
</protein>
<sequence length="198" mass="20254">MNAHAAVVLAAGASTRLGRPKQLLRREGETLLHRMVRLAAGTVPSVLVVVLPEASGPLTDAVADLECVQALNPQPQRGMGSSLVVAAPMVQASARVLVVACDQPALEAAHLQALLDSASQSTSGCAATLLLGTLGVPAVVPGAWFAYLADGQGDSGFRARLRALEPGTVGVLHAPALALDIDTPDDLRAAHELGLIDD</sequence>
<comment type="caution">
    <text evidence="3">The sequence shown here is derived from an EMBL/GenBank/DDBJ whole genome shotgun (WGS) entry which is preliminary data.</text>
</comment>
<evidence type="ECO:0000259" key="2">
    <source>
        <dbReference type="Pfam" id="PF12804"/>
    </source>
</evidence>
<dbReference type="EMBL" id="JAUTAS010000001">
    <property type="protein sequence ID" value="MDQ1108511.1"/>
    <property type="molecule type" value="Genomic_DNA"/>
</dbReference>
<proteinExistence type="predicted"/>
<evidence type="ECO:0000256" key="1">
    <source>
        <dbReference type="ARBA" id="ARBA00022842"/>
    </source>
</evidence>
<dbReference type="InterPro" id="IPR025877">
    <property type="entry name" value="MobA-like_NTP_Trfase"/>
</dbReference>
<dbReference type="EC" id="2.7.7.76" evidence="3"/>
<dbReference type="GO" id="GO:0061602">
    <property type="term" value="F:molybdenum cofactor cytidylyltransferase activity"/>
    <property type="evidence" value="ECO:0007669"/>
    <property type="project" value="UniProtKB-EC"/>
</dbReference>
<evidence type="ECO:0000313" key="3">
    <source>
        <dbReference type="EMBL" id="MDQ1108511.1"/>
    </source>
</evidence>
<dbReference type="AlphaFoldDB" id="A0AAP5EDD6"/>